<sequence>MNDGGEAGGTAAAGGPFEADRLRRILAFYRDAGVEVAVDESPRDWSRQPVTATASAAARPPVSAAAGAPASVPARAPHGAAPRSQARPAGPAGPASGGPAPARPAA</sequence>
<name>A0ABV7KTT3_9PROT</name>
<accession>A0ABV7KTT3</accession>
<organism evidence="2 3">
    <name type="scientific">Marinibaculum pumilum</name>
    <dbReference type="NCBI Taxonomy" id="1766165"/>
    <lineage>
        <taxon>Bacteria</taxon>
        <taxon>Pseudomonadati</taxon>
        <taxon>Pseudomonadota</taxon>
        <taxon>Alphaproteobacteria</taxon>
        <taxon>Rhodospirillales</taxon>
        <taxon>Rhodospirillaceae</taxon>
        <taxon>Marinibaculum</taxon>
    </lineage>
</organism>
<dbReference type="Proteomes" id="UP001595528">
    <property type="component" value="Unassembled WGS sequence"/>
</dbReference>
<comment type="caution">
    <text evidence="2">The sequence shown here is derived from an EMBL/GenBank/DDBJ whole genome shotgun (WGS) entry which is preliminary data.</text>
</comment>
<evidence type="ECO:0000256" key="1">
    <source>
        <dbReference type="SAM" id="MobiDB-lite"/>
    </source>
</evidence>
<evidence type="ECO:0000313" key="2">
    <source>
        <dbReference type="EMBL" id="MFC3225685.1"/>
    </source>
</evidence>
<evidence type="ECO:0008006" key="4">
    <source>
        <dbReference type="Google" id="ProtNLM"/>
    </source>
</evidence>
<feature type="compositionally biased region" description="Low complexity" evidence="1">
    <location>
        <begin position="49"/>
        <end position="106"/>
    </location>
</feature>
<keyword evidence="3" id="KW-1185">Reference proteome</keyword>
<feature type="region of interest" description="Disordered" evidence="1">
    <location>
        <begin position="38"/>
        <end position="106"/>
    </location>
</feature>
<proteinExistence type="predicted"/>
<protein>
    <recommendedName>
        <fullName evidence="4">Uracil-DNA glycosylase</fullName>
    </recommendedName>
</protein>
<evidence type="ECO:0000313" key="3">
    <source>
        <dbReference type="Proteomes" id="UP001595528"/>
    </source>
</evidence>
<feature type="non-terminal residue" evidence="2">
    <location>
        <position position="106"/>
    </location>
</feature>
<gene>
    <name evidence="2" type="ORF">ACFOGJ_00480</name>
</gene>
<reference evidence="3" key="1">
    <citation type="journal article" date="2019" name="Int. J. Syst. Evol. Microbiol.">
        <title>The Global Catalogue of Microorganisms (GCM) 10K type strain sequencing project: providing services to taxonomists for standard genome sequencing and annotation.</title>
        <authorList>
            <consortium name="The Broad Institute Genomics Platform"/>
            <consortium name="The Broad Institute Genome Sequencing Center for Infectious Disease"/>
            <person name="Wu L."/>
            <person name="Ma J."/>
        </authorList>
    </citation>
    <scope>NUCLEOTIDE SEQUENCE [LARGE SCALE GENOMIC DNA]</scope>
    <source>
        <strain evidence="3">KCTC 42964</strain>
    </source>
</reference>
<dbReference type="EMBL" id="JBHRTR010000004">
    <property type="protein sequence ID" value="MFC3225685.1"/>
    <property type="molecule type" value="Genomic_DNA"/>
</dbReference>